<dbReference type="RefSeq" id="WP_187594384.1">
    <property type="nucleotide sequence ID" value="NZ_CP060723.1"/>
</dbReference>
<dbReference type="GO" id="GO:0005886">
    <property type="term" value="C:plasma membrane"/>
    <property type="evidence" value="ECO:0007669"/>
    <property type="project" value="TreeGrafter"/>
</dbReference>
<organism evidence="3 4">
    <name type="scientific">Pedobacter roseus</name>
    <dbReference type="NCBI Taxonomy" id="336820"/>
    <lineage>
        <taxon>Bacteria</taxon>
        <taxon>Pseudomonadati</taxon>
        <taxon>Bacteroidota</taxon>
        <taxon>Sphingobacteriia</taxon>
        <taxon>Sphingobacteriales</taxon>
        <taxon>Sphingobacteriaceae</taxon>
        <taxon>Pedobacter</taxon>
    </lineage>
</organism>
<reference evidence="3 4" key="1">
    <citation type="submission" date="2020-08" db="EMBL/GenBank/DDBJ databases">
        <title>Genome sequence of Pedobacter roseus KACC 11594T.</title>
        <authorList>
            <person name="Hyun D.-W."/>
            <person name="Bae J.-W."/>
        </authorList>
    </citation>
    <scope>NUCLEOTIDE SEQUENCE [LARGE SCALE GENOMIC DNA]</scope>
    <source>
        <strain evidence="3 4">KACC 11594</strain>
    </source>
</reference>
<proteinExistence type="inferred from homology"/>
<accession>A0A7G9QKQ4</accession>
<dbReference type="InterPro" id="IPR009081">
    <property type="entry name" value="PP-bd_ACP"/>
</dbReference>
<dbReference type="InterPro" id="IPR036736">
    <property type="entry name" value="ACP-like_sf"/>
</dbReference>
<feature type="domain" description="Carrier" evidence="2">
    <location>
        <begin position="116"/>
        <end position="193"/>
    </location>
</feature>
<evidence type="ECO:0000313" key="4">
    <source>
        <dbReference type="Proteomes" id="UP000515806"/>
    </source>
</evidence>
<dbReference type="PANTHER" id="PTHR22754">
    <property type="entry name" value="DISCO-INTERACTING PROTEIN 2 DIP2 -RELATED"/>
    <property type="match status" value="1"/>
</dbReference>
<name>A0A7G9QKQ4_9SPHI</name>
<evidence type="ECO:0000256" key="1">
    <source>
        <dbReference type="ARBA" id="ARBA00006432"/>
    </source>
</evidence>
<dbReference type="EMBL" id="CP060723">
    <property type="protein sequence ID" value="QNN43929.1"/>
    <property type="molecule type" value="Genomic_DNA"/>
</dbReference>
<protein>
    <submittedName>
        <fullName evidence="3">Non-ribosomal peptide synthetase</fullName>
    </submittedName>
</protein>
<evidence type="ECO:0000259" key="2">
    <source>
        <dbReference type="PROSITE" id="PS50075"/>
    </source>
</evidence>
<dbReference type="GO" id="GO:0006633">
    <property type="term" value="P:fatty acid biosynthetic process"/>
    <property type="evidence" value="ECO:0007669"/>
    <property type="project" value="TreeGrafter"/>
</dbReference>
<sequence>MCAGQSEIKRNGVGAFSVDLGGKKLIIVIELSRLLIKSLSLNSVIRDINKELLEQFDIAPYDILITPTRSIPRTSSGKIMRHSCSDMYLAGTFKIARSKLGMFREESLFVLNSERLKLSNQESIKSYLVSSLFSGEVSNIQDNLSLLHLGMDSLKSLEFVNRINNDLQINLQVNSLLLNSTIGDVINLIETLLWLKQQNDADKEIIL</sequence>
<dbReference type="Proteomes" id="UP000515806">
    <property type="component" value="Chromosome"/>
</dbReference>
<dbReference type="AlphaFoldDB" id="A0A7G9QKQ4"/>
<dbReference type="SUPFAM" id="SSF47336">
    <property type="entry name" value="ACP-like"/>
    <property type="match status" value="1"/>
</dbReference>
<dbReference type="Pfam" id="PF00550">
    <property type="entry name" value="PP-binding"/>
    <property type="match status" value="1"/>
</dbReference>
<dbReference type="PROSITE" id="PS50075">
    <property type="entry name" value="CARRIER"/>
    <property type="match status" value="1"/>
</dbReference>
<comment type="similarity">
    <text evidence="1">Belongs to the ATP-dependent AMP-binding enzyme family.</text>
</comment>
<dbReference type="PANTHER" id="PTHR22754:SF32">
    <property type="entry name" value="DISCO-INTERACTING PROTEIN 2"/>
    <property type="match status" value="1"/>
</dbReference>
<dbReference type="Gene3D" id="1.10.1200.10">
    <property type="entry name" value="ACP-like"/>
    <property type="match status" value="1"/>
</dbReference>
<dbReference type="InterPro" id="IPR045851">
    <property type="entry name" value="AMP-bd_C_sf"/>
</dbReference>
<dbReference type="GO" id="GO:0070566">
    <property type="term" value="F:adenylyltransferase activity"/>
    <property type="evidence" value="ECO:0007669"/>
    <property type="project" value="TreeGrafter"/>
</dbReference>
<evidence type="ECO:0000313" key="3">
    <source>
        <dbReference type="EMBL" id="QNN43929.1"/>
    </source>
</evidence>
<dbReference type="KEGG" id="proe:H9L23_07560"/>
<dbReference type="Gene3D" id="3.30.300.30">
    <property type="match status" value="1"/>
</dbReference>
<gene>
    <name evidence="3" type="ORF">H9L23_07560</name>
</gene>
<keyword evidence="4" id="KW-1185">Reference proteome</keyword>